<reference evidence="1" key="1">
    <citation type="submission" date="2019-08" db="EMBL/GenBank/DDBJ databases">
        <title>The genome of the North American firefly Photinus pyralis.</title>
        <authorList>
            <consortium name="Photinus pyralis genome working group"/>
            <person name="Fallon T.R."/>
            <person name="Sander Lower S.E."/>
            <person name="Weng J.-K."/>
        </authorList>
    </citation>
    <scope>NUCLEOTIDE SEQUENCE</scope>
    <source>
        <strain evidence="1">TRF0915ILg1</strain>
        <tissue evidence="1">Whole body</tissue>
    </source>
</reference>
<sequence length="49" mass="5856">VNRQPTDIVVKIPKPIIQPIKQQQYIEDVQTVDRAQLQGQKQKYVYQYQ</sequence>
<accession>A0A8K0CWK2</accession>
<protein>
    <submittedName>
        <fullName evidence="1">Uncharacterized protein</fullName>
    </submittedName>
</protein>
<evidence type="ECO:0000313" key="2">
    <source>
        <dbReference type="Proteomes" id="UP000801492"/>
    </source>
</evidence>
<proteinExistence type="predicted"/>
<keyword evidence="2" id="KW-1185">Reference proteome</keyword>
<organism evidence="1 2">
    <name type="scientific">Ignelater luminosus</name>
    <name type="common">Cucubano</name>
    <name type="synonym">Pyrophorus luminosus</name>
    <dbReference type="NCBI Taxonomy" id="2038154"/>
    <lineage>
        <taxon>Eukaryota</taxon>
        <taxon>Metazoa</taxon>
        <taxon>Ecdysozoa</taxon>
        <taxon>Arthropoda</taxon>
        <taxon>Hexapoda</taxon>
        <taxon>Insecta</taxon>
        <taxon>Pterygota</taxon>
        <taxon>Neoptera</taxon>
        <taxon>Endopterygota</taxon>
        <taxon>Coleoptera</taxon>
        <taxon>Polyphaga</taxon>
        <taxon>Elateriformia</taxon>
        <taxon>Elateroidea</taxon>
        <taxon>Elateridae</taxon>
        <taxon>Agrypninae</taxon>
        <taxon>Pyrophorini</taxon>
        <taxon>Ignelater</taxon>
    </lineage>
</organism>
<dbReference type="Proteomes" id="UP000801492">
    <property type="component" value="Unassembled WGS sequence"/>
</dbReference>
<dbReference type="AlphaFoldDB" id="A0A8K0CWK2"/>
<gene>
    <name evidence="1" type="ORF">ILUMI_13529</name>
</gene>
<feature type="non-terminal residue" evidence="1">
    <location>
        <position position="49"/>
    </location>
</feature>
<name>A0A8K0CWK2_IGNLU</name>
<evidence type="ECO:0000313" key="1">
    <source>
        <dbReference type="EMBL" id="KAF2892646.1"/>
    </source>
</evidence>
<comment type="caution">
    <text evidence="1">The sequence shown here is derived from an EMBL/GenBank/DDBJ whole genome shotgun (WGS) entry which is preliminary data.</text>
</comment>
<dbReference type="EMBL" id="VTPC01008622">
    <property type="protein sequence ID" value="KAF2892646.1"/>
    <property type="molecule type" value="Genomic_DNA"/>
</dbReference>